<dbReference type="Gene3D" id="2.30.290.10">
    <property type="entry name" value="BH3618-like"/>
    <property type="match status" value="1"/>
</dbReference>
<evidence type="ECO:0000256" key="3">
    <source>
        <dbReference type="ARBA" id="ARBA00022845"/>
    </source>
</evidence>
<evidence type="ECO:0000313" key="6">
    <source>
        <dbReference type="Proteomes" id="UP000245202"/>
    </source>
</evidence>
<dbReference type="AlphaFoldDB" id="A0A2R5EUZ5"/>
<keyword evidence="4" id="KW-0143">Chaperone</keyword>
<sequence>MMLLQTSRFGALEIQRNDVYDFQQGIPGFKDLHKYMLIEIDDSPFKYLQSVDNGELSFIVVSPFEFFENYEFILPQEVQTILDIEDEKQVRILNIISIREELASATINLAAPIVMNTERMKGMQYILPDGSYSIHQPLFNAIEVVKGGQ</sequence>
<dbReference type="GO" id="GO:0005737">
    <property type="term" value="C:cytoplasm"/>
    <property type="evidence" value="ECO:0007669"/>
    <property type="project" value="UniProtKB-SubCell"/>
</dbReference>
<dbReference type="InterPro" id="IPR024046">
    <property type="entry name" value="Flagellar_assmbl_FliW_dom_sf"/>
</dbReference>
<dbReference type="Pfam" id="PF02623">
    <property type="entry name" value="FliW"/>
    <property type="match status" value="1"/>
</dbReference>
<keyword evidence="5" id="KW-0969">Cilium</keyword>
<dbReference type="HAMAP" id="MF_01185">
    <property type="entry name" value="FliW"/>
    <property type="match status" value="1"/>
</dbReference>
<comment type="caution">
    <text evidence="5">The sequence shown here is derived from an EMBL/GenBank/DDBJ whole genome shotgun (WGS) entry which is preliminary data.</text>
</comment>
<accession>A0A2R5EUZ5</accession>
<evidence type="ECO:0000256" key="1">
    <source>
        <dbReference type="ARBA" id="ARBA00022490"/>
    </source>
</evidence>
<evidence type="ECO:0000313" key="5">
    <source>
        <dbReference type="EMBL" id="GBG07194.1"/>
    </source>
</evidence>
<comment type="subunit">
    <text evidence="4">Interacts with translational regulator CsrA and flagellin(s).</text>
</comment>
<comment type="similarity">
    <text evidence="4">Belongs to the FliW family.</text>
</comment>
<keyword evidence="5" id="KW-0966">Cell projection</keyword>
<protein>
    <recommendedName>
        <fullName evidence="4">Flagellar assembly factor FliW</fullName>
    </recommendedName>
</protein>
<name>A0A2R5EUZ5_9BACL</name>
<dbReference type="NCBIfam" id="NF009793">
    <property type="entry name" value="PRK13285.1-1"/>
    <property type="match status" value="1"/>
</dbReference>
<comment type="subcellular location">
    <subcellularLocation>
        <location evidence="4">Cytoplasm</location>
    </subcellularLocation>
</comment>
<dbReference type="PANTHER" id="PTHR39190">
    <property type="entry name" value="FLAGELLAR ASSEMBLY FACTOR FLIW"/>
    <property type="match status" value="1"/>
</dbReference>
<keyword evidence="2 4" id="KW-1005">Bacterial flagellum biogenesis</keyword>
<organism evidence="5 6">
    <name type="scientific">Paenibacillus agaridevorans</name>
    <dbReference type="NCBI Taxonomy" id="171404"/>
    <lineage>
        <taxon>Bacteria</taxon>
        <taxon>Bacillati</taxon>
        <taxon>Bacillota</taxon>
        <taxon>Bacilli</taxon>
        <taxon>Bacillales</taxon>
        <taxon>Paenibacillaceae</taxon>
        <taxon>Paenibacillus</taxon>
    </lineage>
</organism>
<dbReference type="EMBL" id="BDQX01000080">
    <property type="protein sequence ID" value="GBG07194.1"/>
    <property type="molecule type" value="Genomic_DNA"/>
</dbReference>
<dbReference type="InterPro" id="IPR003775">
    <property type="entry name" value="Flagellar_assembly_factor_FliW"/>
</dbReference>
<keyword evidence="5" id="KW-0282">Flagellum</keyword>
<dbReference type="SUPFAM" id="SSF141457">
    <property type="entry name" value="BH3618-like"/>
    <property type="match status" value="1"/>
</dbReference>
<gene>
    <name evidence="4" type="primary">fliW</name>
    <name evidence="5" type="ORF">PAT3040_01742</name>
</gene>
<evidence type="ECO:0000256" key="2">
    <source>
        <dbReference type="ARBA" id="ARBA00022795"/>
    </source>
</evidence>
<dbReference type="PANTHER" id="PTHR39190:SF1">
    <property type="entry name" value="FLAGELLAR ASSEMBLY FACTOR FLIW"/>
    <property type="match status" value="1"/>
</dbReference>
<evidence type="ECO:0000256" key="4">
    <source>
        <dbReference type="HAMAP-Rule" id="MF_01185"/>
    </source>
</evidence>
<keyword evidence="6" id="KW-1185">Reference proteome</keyword>
<dbReference type="RefSeq" id="WP_108992296.1">
    <property type="nucleotide sequence ID" value="NZ_BDQX01000080.1"/>
</dbReference>
<dbReference type="GO" id="GO:0006417">
    <property type="term" value="P:regulation of translation"/>
    <property type="evidence" value="ECO:0007669"/>
    <property type="project" value="UniProtKB-KW"/>
</dbReference>
<keyword evidence="1 4" id="KW-0963">Cytoplasm</keyword>
<comment type="function">
    <text evidence="4">Acts as an anti-CsrA protein, binds CsrA and prevents it from repressing translation of its target genes, one of which is flagellin. Binds to flagellin and participates in the assembly of the flagellum.</text>
</comment>
<keyword evidence="3 4" id="KW-0810">Translation regulation</keyword>
<proteinExistence type="inferred from homology"/>
<dbReference type="Proteomes" id="UP000245202">
    <property type="component" value="Unassembled WGS sequence"/>
</dbReference>
<reference evidence="5 6" key="1">
    <citation type="submission" date="2017-08" db="EMBL/GenBank/DDBJ databases">
        <title>Substantial Increase in Enzyme Production by Combined Drug-Resistance Mutations in Paenibacillus agaridevorans.</title>
        <authorList>
            <person name="Tanaka Y."/>
            <person name="Funane K."/>
            <person name="Hosaka T."/>
            <person name="Shiwa Y."/>
            <person name="Fujita N."/>
            <person name="Miyazaki T."/>
            <person name="Yoshikawa H."/>
            <person name="Murakami K."/>
            <person name="Kasahara K."/>
            <person name="Inaoka T."/>
            <person name="Hiraga Y."/>
            <person name="Ochi K."/>
        </authorList>
    </citation>
    <scope>NUCLEOTIDE SEQUENCE [LARGE SCALE GENOMIC DNA]</scope>
    <source>
        <strain evidence="5 6">T-3040</strain>
    </source>
</reference>
<dbReference type="GO" id="GO:0044780">
    <property type="term" value="P:bacterial-type flagellum assembly"/>
    <property type="evidence" value="ECO:0007669"/>
    <property type="project" value="UniProtKB-UniRule"/>
</dbReference>